<gene>
    <name evidence="1" type="primary">comK</name>
    <name evidence="1" type="ORF">BMMGA3_04225</name>
</gene>
<dbReference type="InterPro" id="IPR010461">
    <property type="entry name" value="ComK"/>
</dbReference>
<dbReference type="GO" id="GO:0030420">
    <property type="term" value="P:establishment of competence for transformation"/>
    <property type="evidence" value="ECO:0007669"/>
    <property type="project" value="InterPro"/>
</dbReference>
<organism evidence="1 2">
    <name type="scientific">Bacillus methanolicus (strain MGA3 / ATCC 53907)</name>
    <dbReference type="NCBI Taxonomy" id="796606"/>
    <lineage>
        <taxon>Bacteria</taxon>
        <taxon>Bacillati</taxon>
        <taxon>Bacillota</taxon>
        <taxon>Bacilli</taxon>
        <taxon>Bacillales</taxon>
        <taxon>Bacillaceae</taxon>
        <taxon>Bacillus</taxon>
    </lineage>
</organism>
<accession>I3E7I8</accession>
<dbReference type="Proteomes" id="UP000027602">
    <property type="component" value="Chromosome"/>
</dbReference>
<dbReference type="EMBL" id="CP007739">
    <property type="protein sequence ID" value="AIE59285.1"/>
    <property type="molecule type" value="Genomic_DNA"/>
</dbReference>
<keyword evidence="2" id="KW-1185">Reference proteome</keyword>
<protein>
    <submittedName>
        <fullName evidence="1">Competence transcription factor</fullName>
    </submittedName>
</protein>
<dbReference type="OrthoDB" id="2417337at2"/>
<dbReference type="PIRSF" id="PIRSF011560">
    <property type="entry name" value="ComK"/>
    <property type="match status" value="1"/>
</dbReference>
<dbReference type="HOGENOM" id="CLU_107920_1_0_9"/>
<dbReference type="Pfam" id="PF06338">
    <property type="entry name" value="ComK"/>
    <property type="match status" value="1"/>
</dbReference>
<dbReference type="KEGG" id="bmet:BMMGA3_04225"/>
<dbReference type="RefSeq" id="WP_004433465.1">
    <property type="nucleotide sequence ID" value="NZ_ADWW01000002.1"/>
</dbReference>
<sequence length="192" mass="22708">MIMPRKPLIEEYEINPCTMMIMPIEYGSKIYSRIFEIDDEYISPFKPIEIIKKSCIYFGASYEGRKEATKRLIGITHKVPIAISSHNFINFFPTTSPNNPACMWISYEHVVFHERADSKHTNVTFSNKNIYTLPVSFNSFENQLLRTALLKTKTMQRMEETERKAMYYFHGPRYLESSERKGEYGRYINRKN</sequence>
<name>I3E7I8_BACMM</name>
<evidence type="ECO:0000313" key="1">
    <source>
        <dbReference type="EMBL" id="AIE59285.1"/>
    </source>
</evidence>
<dbReference type="AlphaFoldDB" id="I3E7I8"/>
<reference evidence="1 2" key="1">
    <citation type="journal article" date="2015" name="BMC Genomics">
        <title>Transcriptome analysis of thermophilic methylotrophic Bacillus methanolicus MGA3 using RNA-sequencing provides detailed insights into its previously uncharted transcriptional landscape.</title>
        <authorList>
            <person name="Irla M."/>
            <person name="Neshat A."/>
            <person name="Brautaset T."/>
            <person name="Ruckert C."/>
            <person name="Kalinowski J."/>
            <person name="Wendisch V.F."/>
        </authorList>
    </citation>
    <scope>NUCLEOTIDE SEQUENCE [LARGE SCALE GENOMIC DNA]</scope>
    <source>
        <strain evidence="2">MGA3 / ATCC 53907</strain>
    </source>
</reference>
<dbReference type="eggNOG" id="COG4903">
    <property type="taxonomic scope" value="Bacteria"/>
</dbReference>
<evidence type="ECO:0000313" key="2">
    <source>
        <dbReference type="Proteomes" id="UP000027602"/>
    </source>
</evidence>
<dbReference type="STRING" id="796606.BMMGA3_04225"/>
<proteinExistence type="predicted"/>